<protein>
    <submittedName>
        <fullName evidence="1">Prolyl 4-hydroxylase subunit alpha-3</fullName>
    </submittedName>
</protein>
<evidence type="ECO:0000313" key="2">
    <source>
        <dbReference type="Proteomes" id="UP001228049"/>
    </source>
</evidence>
<sequence>MVPIRKQTEDLLNKEIWAQFLLSVSLVSLDQRLSKMWGLPLTPPPCGLRGCLQTVAGAPGGLSGTTCGNLIVALGQRR</sequence>
<organism evidence="1 2">
    <name type="scientific">Dissostichus eleginoides</name>
    <name type="common">Patagonian toothfish</name>
    <name type="synonym">Dissostichus amissus</name>
    <dbReference type="NCBI Taxonomy" id="100907"/>
    <lineage>
        <taxon>Eukaryota</taxon>
        <taxon>Metazoa</taxon>
        <taxon>Chordata</taxon>
        <taxon>Craniata</taxon>
        <taxon>Vertebrata</taxon>
        <taxon>Euteleostomi</taxon>
        <taxon>Actinopterygii</taxon>
        <taxon>Neopterygii</taxon>
        <taxon>Teleostei</taxon>
        <taxon>Neoteleostei</taxon>
        <taxon>Acanthomorphata</taxon>
        <taxon>Eupercaria</taxon>
        <taxon>Perciformes</taxon>
        <taxon>Notothenioidei</taxon>
        <taxon>Nototheniidae</taxon>
        <taxon>Dissostichus</taxon>
    </lineage>
</organism>
<keyword evidence="2" id="KW-1185">Reference proteome</keyword>
<evidence type="ECO:0000313" key="1">
    <source>
        <dbReference type="EMBL" id="KAK1894375.1"/>
    </source>
</evidence>
<reference evidence="1" key="1">
    <citation type="submission" date="2023-04" db="EMBL/GenBank/DDBJ databases">
        <title>Chromosome-level genome of Chaenocephalus aceratus.</title>
        <authorList>
            <person name="Park H."/>
        </authorList>
    </citation>
    <scope>NUCLEOTIDE SEQUENCE</scope>
    <source>
        <strain evidence="1">DE</strain>
        <tissue evidence="1">Muscle</tissue>
    </source>
</reference>
<dbReference type="Proteomes" id="UP001228049">
    <property type="component" value="Unassembled WGS sequence"/>
</dbReference>
<name>A0AAD9C2A1_DISEL</name>
<accession>A0AAD9C2A1</accession>
<feature type="non-terminal residue" evidence="1">
    <location>
        <position position="1"/>
    </location>
</feature>
<proteinExistence type="predicted"/>
<dbReference type="EMBL" id="JASDAP010000011">
    <property type="protein sequence ID" value="KAK1894375.1"/>
    <property type="molecule type" value="Genomic_DNA"/>
</dbReference>
<comment type="caution">
    <text evidence="1">The sequence shown here is derived from an EMBL/GenBank/DDBJ whole genome shotgun (WGS) entry which is preliminary data.</text>
</comment>
<gene>
    <name evidence="1" type="ORF">KUDE01_019833</name>
</gene>
<dbReference type="AlphaFoldDB" id="A0AAD9C2A1"/>